<dbReference type="InterPro" id="IPR036915">
    <property type="entry name" value="Cyclin-like_sf"/>
</dbReference>
<dbReference type="InterPro" id="IPR013922">
    <property type="entry name" value="Cyclin_PHO80-like"/>
</dbReference>
<sequence length="453" mass="49930">MTAVALALPTDDDKDGGGRGVDHSPTAPAPPPPPPPPQELVMVARAVQRLVARNDAVVQPAPDGRGGGRRLGMRAFEAAEGAAPPRIGVPEYLERVHRYAALDPECYVVAYAYVDMAAHRRPAAAVASRNVHRLLLASLLVASKVLDDFHHSNAFFARVGGVSNAEMNRLELELLDVLDFAVAVDHRVYRRITDFFMVMLQKLRSLTTLAAISITLLFAWKMLRAPQEQPRRPRRRAAPSSSNTSTRSRPGALTAADACSSADSRAHEAVNQLFQPVNLTLEQLVRHKLSEGRRFTCRLLGVILEETAPEELQNHVTVKPSVVEVLLEIAKFCDVYLMERILDDESEASAEYQHISSSFVGKVLSALSEAGLFGGGGLIKDKVLFCSTENGRTSFVRQLEPDWHIDTSPEVVHQLARFIKYQLHISPQRPERIATNVFTAPSLEQYFGGLDQR</sequence>
<dbReference type="GO" id="GO:0019901">
    <property type="term" value="F:protein kinase binding"/>
    <property type="evidence" value="ECO:0007669"/>
    <property type="project" value="InterPro"/>
</dbReference>
<evidence type="ECO:0000256" key="1">
    <source>
        <dbReference type="ARBA" id="ARBA00007215"/>
    </source>
</evidence>
<dbReference type="EMBL" id="NCVQ01000002">
    <property type="protein sequence ID" value="PWZ43593.1"/>
    <property type="molecule type" value="Genomic_DNA"/>
</dbReference>
<evidence type="ECO:0000256" key="4">
    <source>
        <dbReference type="SAM" id="MobiDB-lite"/>
    </source>
</evidence>
<dbReference type="Proteomes" id="UP000251960">
    <property type="component" value="Chromosome 10"/>
</dbReference>
<accession>A0A3L6G4S3</accession>
<dbReference type="GO" id="GO:0007031">
    <property type="term" value="P:peroxisome organization"/>
    <property type="evidence" value="ECO:0007669"/>
    <property type="project" value="InterPro"/>
</dbReference>
<evidence type="ECO:0000256" key="2">
    <source>
        <dbReference type="ARBA" id="ARBA00022618"/>
    </source>
</evidence>
<organism evidence="5">
    <name type="scientific">Zea mays</name>
    <name type="common">Maize</name>
    <dbReference type="NCBI Taxonomy" id="4577"/>
    <lineage>
        <taxon>Eukaryota</taxon>
        <taxon>Viridiplantae</taxon>
        <taxon>Streptophyta</taxon>
        <taxon>Embryophyta</taxon>
        <taxon>Tracheophyta</taxon>
        <taxon>Spermatophyta</taxon>
        <taxon>Magnoliopsida</taxon>
        <taxon>Liliopsida</taxon>
        <taxon>Poales</taxon>
        <taxon>Poaceae</taxon>
        <taxon>PACMAD clade</taxon>
        <taxon>Panicoideae</taxon>
        <taxon>Andropogonodae</taxon>
        <taxon>Andropogoneae</taxon>
        <taxon>Tripsacinae</taxon>
        <taxon>Zea</taxon>
    </lineage>
</organism>
<feature type="region of interest" description="Disordered" evidence="4">
    <location>
        <begin position="228"/>
        <end position="257"/>
    </location>
</feature>
<keyword evidence="3" id="KW-0131">Cell cycle</keyword>
<reference evidence="5" key="1">
    <citation type="journal article" date="2018" name="Nat. Genet.">
        <title>Extensive intraspecific gene order and gene structural variations between Mo17 and other maize genomes.</title>
        <authorList>
            <person name="Sun S."/>
            <person name="Zhou Y."/>
            <person name="Chen J."/>
            <person name="Shi J."/>
            <person name="Zhao H."/>
            <person name="Zhao H."/>
            <person name="Song W."/>
            <person name="Zhang M."/>
            <person name="Cui Y."/>
            <person name="Dong X."/>
            <person name="Liu H."/>
            <person name="Ma X."/>
            <person name="Jiao Y."/>
            <person name="Wang B."/>
            <person name="Wei X."/>
            <person name="Stein J.C."/>
            <person name="Glaubitz J.C."/>
            <person name="Lu F."/>
            <person name="Yu G."/>
            <person name="Liang C."/>
            <person name="Fengler K."/>
            <person name="Li B."/>
            <person name="Rafalski A."/>
            <person name="Schnable P.S."/>
            <person name="Ware D.H."/>
            <person name="Buckler E.S."/>
            <person name="Lai J."/>
        </authorList>
    </citation>
    <scope>NUCLEOTIDE SEQUENCE [LARGE SCALE GENOMIC DNA]</scope>
    <source>
        <tissue evidence="5">Seedling</tissue>
    </source>
</reference>
<feature type="compositionally biased region" description="Low complexity" evidence="4">
    <location>
        <begin position="238"/>
        <end position="257"/>
    </location>
</feature>
<dbReference type="PANTHER" id="PTHR34126">
    <property type="entry name" value="PEROXISOME BIOGENESIS PROTEIN 22"/>
    <property type="match status" value="1"/>
</dbReference>
<dbReference type="InterPro" id="IPR037485">
    <property type="entry name" value="PEX22"/>
</dbReference>
<protein>
    <submittedName>
        <fullName evidence="5">Peroxisome biogenesis protein 22</fullName>
    </submittedName>
</protein>
<dbReference type="AlphaFoldDB" id="A0A3L6G4S3"/>
<dbReference type="ExpressionAtlas" id="A0A3L6G4S3">
    <property type="expression patterns" value="baseline and differential"/>
</dbReference>
<dbReference type="Pfam" id="PF08613">
    <property type="entry name" value="Cyclin"/>
    <property type="match status" value="1"/>
</dbReference>
<dbReference type="SUPFAM" id="SSF47954">
    <property type="entry name" value="Cyclin-like"/>
    <property type="match status" value="1"/>
</dbReference>
<keyword evidence="2" id="KW-0132">Cell division</keyword>
<comment type="caution">
    <text evidence="5">The sequence shown here is derived from an EMBL/GenBank/DDBJ whole genome shotgun (WGS) entry which is preliminary data.</text>
</comment>
<evidence type="ECO:0000256" key="3">
    <source>
        <dbReference type="ARBA" id="ARBA00023306"/>
    </source>
</evidence>
<dbReference type="Pfam" id="PF22978">
    <property type="entry name" value="HAD_Pex22"/>
    <property type="match status" value="1"/>
</dbReference>
<feature type="compositionally biased region" description="Pro residues" evidence="4">
    <location>
        <begin position="27"/>
        <end position="38"/>
    </location>
</feature>
<dbReference type="Gene3D" id="1.10.472.10">
    <property type="entry name" value="Cyclin-like"/>
    <property type="match status" value="1"/>
</dbReference>
<name>A0A3L6G4S3_MAIZE</name>
<evidence type="ECO:0000313" key="5">
    <source>
        <dbReference type="EMBL" id="PWZ43593.1"/>
    </source>
</evidence>
<dbReference type="GO" id="GO:0051301">
    <property type="term" value="P:cell division"/>
    <property type="evidence" value="ECO:0007669"/>
    <property type="project" value="UniProtKB-KW"/>
</dbReference>
<dbReference type="PANTHER" id="PTHR34126:SF9">
    <property type="entry name" value="OS04G0629000 PROTEIN"/>
    <property type="match status" value="1"/>
</dbReference>
<gene>
    <name evidence="5" type="primary">PEX22_1</name>
    <name evidence="5" type="ORF">Zm00014a_019997</name>
</gene>
<comment type="similarity">
    <text evidence="1">Belongs to the cyclin family. Cyclin U/P subfamily.</text>
</comment>
<proteinExistence type="inferred from homology"/>
<feature type="region of interest" description="Disordered" evidence="4">
    <location>
        <begin position="1"/>
        <end position="38"/>
    </location>
</feature>